<name>A0A9Q0YKY8_HOLLE</name>
<dbReference type="EMBL" id="JAIZAY010000018">
    <property type="protein sequence ID" value="KAJ8024397.1"/>
    <property type="molecule type" value="Genomic_DNA"/>
</dbReference>
<dbReference type="AlphaFoldDB" id="A0A9Q0YKY8"/>
<protein>
    <submittedName>
        <fullName evidence="3">LINE-1 retrotransposable element ORF1 protein</fullName>
    </submittedName>
</protein>
<keyword evidence="1" id="KW-0175">Coiled coil</keyword>
<reference evidence="3" key="1">
    <citation type="submission" date="2021-10" db="EMBL/GenBank/DDBJ databases">
        <title>Tropical sea cucumber genome reveals ecological adaptation and Cuvierian tubules defense mechanism.</title>
        <authorList>
            <person name="Chen T."/>
        </authorList>
    </citation>
    <scope>NUCLEOTIDE SEQUENCE</scope>
    <source>
        <strain evidence="3">Nanhai2018</strain>
        <tissue evidence="3">Muscle</tissue>
    </source>
</reference>
<feature type="compositionally biased region" description="Polar residues" evidence="2">
    <location>
        <begin position="24"/>
        <end position="39"/>
    </location>
</feature>
<evidence type="ECO:0000313" key="4">
    <source>
        <dbReference type="Proteomes" id="UP001152320"/>
    </source>
</evidence>
<feature type="coiled-coil region" evidence="1">
    <location>
        <begin position="77"/>
        <end position="129"/>
    </location>
</feature>
<proteinExistence type="predicted"/>
<feature type="compositionally biased region" description="Basic residues" evidence="2">
    <location>
        <begin position="1"/>
        <end position="17"/>
    </location>
</feature>
<gene>
    <name evidence="3" type="ORF">HOLleu_34298</name>
</gene>
<dbReference type="Gene3D" id="3.30.70.1820">
    <property type="entry name" value="L1 transposable element, RRM domain"/>
    <property type="match status" value="1"/>
</dbReference>
<keyword evidence="4" id="KW-1185">Reference proteome</keyword>
<evidence type="ECO:0000256" key="1">
    <source>
        <dbReference type="SAM" id="Coils"/>
    </source>
</evidence>
<feature type="region of interest" description="Disordered" evidence="2">
    <location>
        <begin position="1"/>
        <end position="50"/>
    </location>
</feature>
<accession>A0A9Q0YKY8</accession>
<evidence type="ECO:0000313" key="3">
    <source>
        <dbReference type="EMBL" id="KAJ8024397.1"/>
    </source>
</evidence>
<dbReference type="InterPro" id="IPR004244">
    <property type="entry name" value="Transposase_22"/>
</dbReference>
<dbReference type="OrthoDB" id="10046076at2759"/>
<evidence type="ECO:0000256" key="2">
    <source>
        <dbReference type="SAM" id="MobiDB-lite"/>
    </source>
</evidence>
<comment type="caution">
    <text evidence="3">The sequence shown here is derived from an EMBL/GenBank/DDBJ whole genome shotgun (WGS) entry which is preliminary data.</text>
</comment>
<sequence length="273" mass="31571">MTKKRGRPKGSLGKKKREAMAAAQLSTQTSVPTQRSTRANTHDSEEAIFDDEAPFLEDDEEEEDFSQKIENAIDKAISVLSADLRSLKKELKEELKSHVRRITKLEKANEELKNRCQSLHEKVAKLENENSEQYTLLNKQERFSRRNNLRLVGVKFTEQEDCIQLAKATFAEIGLQDCKIERAHRDGKLVPGRDRHILVKVSFYQDKLFLLRNARSKLQNKPYFITDDLTIQDLKEKRRWTTQVTALYQAGTRLRFSGGAWRGADGRPYKFAE</sequence>
<dbReference type="PANTHER" id="PTHR11505">
    <property type="entry name" value="L1 TRANSPOSABLE ELEMENT-RELATED"/>
    <property type="match status" value="1"/>
</dbReference>
<dbReference type="Proteomes" id="UP001152320">
    <property type="component" value="Chromosome 18"/>
</dbReference>
<organism evidence="3 4">
    <name type="scientific">Holothuria leucospilota</name>
    <name type="common">Black long sea cucumber</name>
    <name type="synonym">Mertensiothuria leucospilota</name>
    <dbReference type="NCBI Taxonomy" id="206669"/>
    <lineage>
        <taxon>Eukaryota</taxon>
        <taxon>Metazoa</taxon>
        <taxon>Echinodermata</taxon>
        <taxon>Eleutherozoa</taxon>
        <taxon>Echinozoa</taxon>
        <taxon>Holothuroidea</taxon>
        <taxon>Aspidochirotacea</taxon>
        <taxon>Aspidochirotida</taxon>
        <taxon>Holothuriidae</taxon>
        <taxon>Holothuria</taxon>
    </lineage>
</organism>